<dbReference type="EMBL" id="LR899014">
    <property type="protein sequence ID" value="CAD7093021.1"/>
    <property type="molecule type" value="Genomic_DNA"/>
</dbReference>
<evidence type="ECO:0000259" key="6">
    <source>
        <dbReference type="PROSITE" id="PS50174"/>
    </source>
</evidence>
<dbReference type="PROSITE" id="PS50174">
    <property type="entry name" value="G_PATCH"/>
    <property type="match status" value="1"/>
</dbReference>
<feature type="region of interest" description="Disordered" evidence="5">
    <location>
        <begin position="365"/>
        <end position="410"/>
    </location>
</feature>
<gene>
    <name evidence="7" type="ORF">HERILL_LOCUS15336</name>
</gene>
<evidence type="ECO:0000256" key="2">
    <source>
        <dbReference type="ARBA" id="ARBA00022664"/>
    </source>
</evidence>
<feature type="domain" description="G-patch" evidence="6">
    <location>
        <begin position="619"/>
        <end position="666"/>
    </location>
</feature>
<dbReference type="Proteomes" id="UP000594454">
    <property type="component" value="Chromosome 6"/>
</dbReference>
<dbReference type="FunCoup" id="A0A7R8Z1Y3">
    <property type="interactions" value="34"/>
</dbReference>
<dbReference type="PANTHER" id="PTHR23340">
    <property type="entry name" value="ARGININE/SERINE RICH SPLICING FACTOR SF4/14"/>
    <property type="match status" value="1"/>
</dbReference>
<dbReference type="GO" id="GO:0006397">
    <property type="term" value="P:mRNA processing"/>
    <property type="evidence" value="ECO:0007669"/>
    <property type="project" value="UniProtKB-KW"/>
</dbReference>
<feature type="region of interest" description="Disordered" evidence="5">
    <location>
        <begin position="429"/>
        <end position="454"/>
    </location>
</feature>
<dbReference type="PANTHER" id="PTHR23340:SF0">
    <property type="entry name" value="SURP AND G-PATCH DOMAIN-CONTAINING PROTEIN 1 ISOFORM X1"/>
    <property type="match status" value="1"/>
</dbReference>
<evidence type="ECO:0000313" key="7">
    <source>
        <dbReference type="EMBL" id="CAD7093021.1"/>
    </source>
</evidence>
<reference evidence="7 8" key="1">
    <citation type="submission" date="2020-11" db="EMBL/GenBank/DDBJ databases">
        <authorList>
            <person name="Wallbank WR R."/>
            <person name="Pardo Diaz C."/>
            <person name="Kozak K."/>
            <person name="Martin S."/>
            <person name="Jiggins C."/>
            <person name="Moest M."/>
            <person name="Warren A I."/>
            <person name="Generalovic N T."/>
            <person name="Byers J.R.P. K."/>
            <person name="Montejo-Kovacevich G."/>
            <person name="Yen C E."/>
        </authorList>
    </citation>
    <scope>NUCLEOTIDE SEQUENCE [LARGE SCALE GENOMIC DNA]</scope>
</reference>
<keyword evidence="8" id="KW-1185">Reference proteome</keyword>
<accession>A0A7R8Z1Y3</accession>
<evidence type="ECO:0000256" key="3">
    <source>
        <dbReference type="ARBA" id="ARBA00023187"/>
    </source>
</evidence>
<proteinExistence type="predicted"/>
<dbReference type="InParanoid" id="A0A7R8Z1Y3"/>
<feature type="compositionally biased region" description="Basic and acidic residues" evidence="5">
    <location>
        <begin position="375"/>
        <end position="410"/>
    </location>
</feature>
<feature type="region of interest" description="Disordered" evidence="5">
    <location>
        <begin position="148"/>
        <end position="186"/>
    </location>
</feature>
<dbReference type="GO" id="GO:0005654">
    <property type="term" value="C:nucleoplasm"/>
    <property type="evidence" value="ECO:0007669"/>
    <property type="project" value="TreeGrafter"/>
</dbReference>
<evidence type="ECO:0000256" key="1">
    <source>
        <dbReference type="ARBA" id="ARBA00004123"/>
    </source>
</evidence>
<dbReference type="InterPro" id="IPR000467">
    <property type="entry name" value="G_patch_dom"/>
</dbReference>
<dbReference type="OMA" id="NCEQYRN"/>
<sequence>MSRQTLSRSDRVAQMTKQEELIAKKRQEILEKQKTVELGKAVAAAQSSGNANVTKKKEPTTSESTTTAVTITTTTSVTAGIVPSEIMAKFQNNFCNDGSFLTHFKKILEETKKNEEAAAEKVEEKSEEPEVAESAETLAEAVVIQSPMPAQPQQIQQTSSHISLPPPPPPPPVTSHPPHIPVAPNPPFGNISQPLTNIPPYNAAPTPAFYNPCVPPIAAFTSITTPPPPPPPSTPLYLIPPPDPLQLNKIPPPKDLDLNAIPKPEMSLETIKVPNEYQHQLQQALPPLQVHHELQQKVFSDSNEQFFPTTLESLVELVAEKGDAYEDQIRSRKNDVHSSLWFLFDMESMAYKNYRNMVESYRQNRTDCPNQNLDQNRDDDQNVLKHSSNDEKYDPESVIESHDDSDDEYMKDIMGKNLSNLKRKIEECKAESDGSGDEQKQDRNRKRRSRWGGKADAAETAITALVQTTFANQNKPILSVIQRTDPALLQYARKNYGSINLSEEDWRKCEDHFKINLLYQDMMRKRKEIDQLAKTGKFKYEYDSDEDTSGGTWEHKLRTAEMEATKAWADALTAQSEGKHHIGDFLPPEELKKFMEKYDAKKNNRTPDLSDYKEYKLTEDNIGFQMLQKLGWKEGQGLGASGTGIVDPVNKAPQRDANQGLGAGTPSAPEDCDNEYEAYRKRMMLAYRFRPNPLNNPRRAYY</sequence>
<keyword evidence="2" id="KW-0507">mRNA processing</keyword>
<dbReference type="SUPFAM" id="SSF109905">
    <property type="entry name" value="Surp module (SWAP domain)"/>
    <property type="match status" value="1"/>
</dbReference>
<dbReference type="SMART" id="SM00443">
    <property type="entry name" value="G_patch"/>
    <property type="match status" value="1"/>
</dbReference>
<keyword evidence="3" id="KW-0508">mRNA splicing</keyword>
<comment type="subcellular location">
    <subcellularLocation>
        <location evidence="1">Nucleus</location>
    </subcellularLocation>
</comment>
<feature type="region of interest" description="Disordered" evidence="5">
    <location>
        <begin position="650"/>
        <end position="672"/>
    </location>
</feature>
<dbReference type="AlphaFoldDB" id="A0A7R8Z1Y3"/>
<dbReference type="InterPro" id="IPR000061">
    <property type="entry name" value="Surp"/>
</dbReference>
<evidence type="ECO:0000256" key="5">
    <source>
        <dbReference type="SAM" id="MobiDB-lite"/>
    </source>
</evidence>
<evidence type="ECO:0000313" key="8">
    <source>
        <dbReference type="Proteomes" id="UP000594454"/>
    </source>
</evidence>
<protein>
    <recommendedName>
        <fullName evidence="6">G-patch domain-containing protein</fullName>
    </recommendedName>
</protein>
<feature type="region of interest" description="Disordered" evidence="5">
    <location>
        <begin position="43"/>
        <end position="67"/>
    </location>
</feature>
<name>A0A7R8Z1Y3_HERIL</name>
<dbReference type="InterPro" id="IPR035967">
    <property type="entry name" value="SWAP/Surp_sf"/>
</dbReference>
<dbReference type="Gene3D" id="1.10.10.790">
    <property type="entry name" value="Surp module"/>
    <property type="match status" value="1"/>
</dbReference>
<organism evidence="7 8">
    <name type="scientific">Hermetia illucens</name>
    <name type="common">Black soldier fly</name>
    <dbReference type="NCBI Taxonomy" id="343691"/>
    <lineage>
        <taxon>Eukaryota</taxon>
        <taxon>Metazoa</taxon>
        <taxon>Ecdysozoa</taxon>
        <taxon>Arthropoda</taxon>
        <taxon>Hexapoda</taxon>
        <taxon>Insecta</taxon>
        <taxon>Pterygota</taxon>
        <taxon>Neoptera</taxon>
        <taxon>Endopterygota</taxon>
        <taxon>Diptera</taxon>
        <taxon>Brachycera</taxon>
        <taxon>Stratiomyomorpha</taxon>
        <taxon>Stratiomyidae</taxon>
        <taxon>Hermetiinae</taxon>
        <taxon>Hermetia</taxon>
    </lineage>
</organism>
<dbReference type="OrthoDB" id="4822at2759"/>
<dbReference type="GO" id="GO:0003723">
    <property type="term" value="F:RNA binding"/>
    <property type="evidence" value="ECO:0007669"/>
    <property type="project" value="InterPro"/>
</dbReference>
<keyword evidence="4" id="KW-0539">Nucleus</keyword>
<dbReference type="Pfam" id="PF01585">
    <property type="entry name" value="G-patch"/>
    <property type="match status" value="1"/>
</dbReference>
<dbReference type="Pfam" id="PF01805">
    <property type="entry name" value="Surp"/>
    <property type="match status" value="1"/>
</dbReference>
<feature type="compositionally biased region" description="Basic and acidic residues" evidence="5">
    <location>
        <begin position="429"/>
        <end position="442"/>
    </location>
</feature>
<evidence type="ECO:0000256" key="4">
    <source>
        <dbReference type="ARBA" id="ARBA00023242"/>
    </source>
</evidence>
<dbReference type="InterPro" id="IPR040169">
    <property type="entry name" value="SUGP1/2"/>
</dbReference>
<dbReference type="GO" id="GO:0008380">
    <property type="term" value="P:RNA splicing"/>
    <property type="evidence" value="ECO:0007669"/>
    <property type="project" value="UniProtKB-KW"/>
</dbReference>
<feature type="compositionally biased region" description="Pro residues" evidence="5">
    <location>
        <begin position="164"/>
        <end position="186"/>
    </location>
</feature>